<dbReference type="NCBIfam" id="NF033563">
    <property type="entry name" value="transpos_IS30"/>
    <property type="match status" value="1"/>
</dbReference>
<dbReference type="InterPro" id="IPR051917">
    <property type="entry name" value="Transposase-Integrase"/>
</dbReference>
<reference evidence="3 4" key="1">
    <citation type="submission" date="2016-09" db="EMBL/GenBank/DDBJ databases">
        <authorList>
            <person name="Capua I."/>
            <person name="De Benedictis P."/>
            <person name="Joannis T."/>
            <person name="Lombin L.H."/>
            <person name="Cattoli G."/>
        </authorList>
    </citation>
    <scope>NUCLEOTIDE SEQUENCE [LARGE SCALE GENOMIC DNA]</scope>
    <source>
        <strain evidence="3 4">A7P-90m</strain>
    </source>
</reference>
<dbReference type="RefSeq" id="WP_092439751.1">
    <property type="nucleotide sequence ID" value="NZ_FMYP01000056.1"/>
</dbReference>
<dbReference type="GO" id="GO:0015074">
    <property type="term" value="P:DNA integration"/>
    <property type="evidence" value="ECO:0007669"/>
    <property type="project" value="InterPro"/>
</dbReference>
<dbReference type="InterPro" id="IPR012337">
    <property type="entry name" value="RNaseH-like_sf"/>
</dbReference>
<keyword evidence="1" id="KW-0233">DNA recombination</keyword>
<dbReference type="PANTHER" id="PTHR10948:SF23">
    <property type="entry name" value="TRANSPOSASE INSI FOR INSERTION SEQUENCE ELEMENT IS30A-RELATED"/>
    <property type="match status" value="1"/>
</dbReference>
<dbReference type="InterPro" id="IPR001584">
    <property type="entry name" value="Integrase_cat-core"/>
</dbReference>
<evidence type="ECO:0000313" key="4">
    <source>
        <dbReference type="Proteomes" id="UP000199452"/>
    </source>
</evidence>
<protein>
    <submittedName>
        <fullName evidence="3">Transposase and inactivated derivatives, IS30 family</fullName>
    </submittedName>
</protein>
<dbReference type="InterPro" id="IPR036397">
    <property type="entry name" value="RNaseH_sf"/>
</dbReference>
<dbReference type="AlphaFoldDB" id="A0A1G6PXT9"/>
<dbReference type="GO" id="GO:0005829">
    <property type="term" value="C:cytosol"/>
    <property type="evidence" value="ECO:0007669"/>
    <property type="project" value="TreeGrafter"/>
</dbReference>
<gene>
    <name evidence="3" type="ORF">SAMN05216323_10565</name>
</gene>
<dbReference type="PANTHER" id="PTHR10948">
    <property type="entry name" value="TRANSPOSASE"/>
    <property type="match status" value="1"/>
</dbReference>
<dbReference type="SUPFAM" id="SSF53098">
    <property type="entry name" value="Ribonuclease H-like"/>
    <property type="match status" value="1"/>
</dbReference>
<evidence type="ECO:0000313" key="3">
    <source>
        <dbReference type="EMBL" id="SDC85020.1"/>
    </source>
</evidence>
<accession>A0A1G6PXT9</accession>
<dbReference type="Proteomes" id="UP000199452">
    <property type="component" value="Unassembled WGS sequence"/>
</dbReference>
<keyword evidence="4" id="KW-1185">Reference proteome</keyword>
<proteinExistence type="predicted"/>
<dbReference type="InterPro" id="IPR025246">
    <property type="entry name" value="IS30-like_HTH"/>
</dbReference>
<evidence type="ECO:0000259" key="2">
    <source>
        <dbReference type="PROSITE" id="PS50994"/>
    </source>
</evidence>
<dbReference type="GO" id="GO:0006310">
    <property type="term" value="P:DNA recombination"/>
    <property type="evidence" value="ECO:0007669"/>
    <property type="project" value="UniProtKB-KW"/>
</dbReference>
<dbReference type="Pfam" id="PF13936">
    <property type="entry name" value="HTH_38"/>
    <property type="match status" value="1"/>
</dbReference>
<dbReference type="InterPro" id="IPR053392">
    <property type="entry name" value="Transposase_IS30-like"/>
</dbReference>
<dbReference type="PROSITE" id="PS50994">
    <property type="entry name" value="INTEGRASE"/>
    <property type="match status" value="1"/>
</dbReference>
<dbReference type="GO" id="GO:0032196">
    <property type="term" value="P:transposition"/>
    <property type="evidence" value="ECO:0007669"/>
    <property type="project" value="TreeGrafter"/>
</dbReference>
<feature type="domain" description="Integrase catalytic" evidence="2">
    <location>
        <begin position="155"/>
        <end position="316"/>
    </location>
</feature>
<sequence>MAHINQEQRYAITIMLQQGKPQKEIALALNRSPSVVSREIRRNRDAKTGVYDSNVAQRAYERRLTLKPKFRVLKGVLLANVRDRIKDDLSPEQVVGEALGQGIPCVSHETIYQLIWRDKRQGGSLYTHLRNQGRRYRKRGASKDKRGIIPGRVDISLRPVIVDQKVRVGDWEIDTVIGKNHQGAIVTMNDRKTGLLRLRLVNSKEAGVVTDAAVGALSPLAHQMHTITADNGKEFAAHQVIAEKLQINFYFARPYHSWERGANENANRLVRQYFPKKTDFKTITQEQVQWVEDILNSRPRKRLGFISPLLTYNQLTQVAFVS</sequence>
<dbReference type="OrthoDB" id="9803231at2"/>
<dbReference type="EMBL" id="FMYP01000056">
    <property type="protein sequence ID" value="SDC85020.1"/>
    <property type="molecule type" value="Genomic_DNA"/>
</dbReference>
<name>A0A1G6PXT9_9BACT</name>
<organism evidence="3 4">
    <name type="scientific">Williamwhitmania taraxaci</name>
    <dbReference type="NCBI Taxonomy" id="1640674"/>
    <lineage>
        <taxon>Bacteria</taxon>
        <taxon>Pseudomonadati</taxon>
        <taxon>Bacteroidota</taxon>
        <taxon>Bacteroidia</taxon>
        <taxon>Bacteroidales</taxon>
        <taxon>Williamwhitmaniaceae</taxon>
        <taxon>Williamwhitmania</taxon>
    </lineage>
</organism>
<dbReference type="GO" id="GO:0003676">
    <property type="term" value="F:nucleic acid binding"/>
    <property type="evidence" value="ECO:0007669"/>
    <property type="project" value="InterPro"/>
</dbReference>
<evidence type="ECO:0000256" key="1">
    <source>
        <dbReference type="ARBA" id="ARBA00023172"/>
    </source>
</evidence>
<dbReference type="Gene3D" id="3.30.420.10">
    <property type="entry name" value="Ribonuclease H-like superfamily/Ribonuclease H"/>
    <property type="match status" value="1"/>
</dbReference>
<dbReference type="GO" id="GO:0004803">
    <property type="term" value="F:transposase activity"/>
    <property type="evidence" value="ECO:0007669"/>
    <property type="project" value="TreeGrafter"/>
</dbReference>